<keyword evidence="2" id="KW-1185">Reference proteome</keyword>
<evidence type="ECO:0000313" key="2">
    <source>
        <dbReference type="Proteomes" id="UP000228934"/>
    </source>
</evidence>
<name>A0A2G9S142_AQUCT</name>
<gene>
    <name evidence="1" type="ORF">AB205_0060430</name>
</gene>
<organism evidence="1 2">
    <name type="scientific">Aquarana catesbeiana</name>
    <name type="common">American bullfrog</name>
    <name type="synonym">Rana catesbeiana</name>
    <dbReference type="NCBI Taxonomy" id="8400"/>
    <lineage>
        <taxon>Eukaryota</taxon>
        <taxon>Metazoa</taxon>
        <taxon>Chordata</taxon>
        <taxon>Craniata</taxon>
        <taxon>Vertebrata</taxon>
        <taxon>Euteleostomi</taxon>
        <taxon>Amphibia</taxon>
        <taxon>Batrachia</taxon>
        <taxon>Anura</taxon>
        <taxon>Neobatrachia</taxon>
        <taxon>Ranoidea</taxon>
        <taxon>Ranidae</taxon>
        <taxon>Aquarana</taxon>
    </lineage>
</organism>
<accession>A0A2G9S142</accession>
<feature type="non-terminal residue" evidence="1">
    <location>
        <position position="1"/>
    </location>
</feature>
<proteinExistence type="predicted"/>
<evidence type="ECO:0000313" key="1">
    <source>
        <dbReference type="EMBL" id="PIO33898.1"/>
    </source>
</evidence>
<feature type="non-terminal residue" evidence="1">
    <location>
        <position position="174"/>
    </location>
</feature>
<dbReference type="AlphaFoldDB" id="A0A2G9S142"/>
<sequence>CPQVLGCDTPNSKPSFPSVQVSERTEGIVGLEIPTDEEQGEVRFVLWCGSLRYAFQRTAWQVDICLVKHVVPKRVMFWPREIRLRHMLQIAEVGSDALVSKKPTPKNFWNNAQRQQRPAHVELCAGPWRASCLVGDVPPPPLSYQAPYVESVTSSSPPSSSLEQSWQYAAAGGI</sequence>
<dbReference type="EMBL" id="KV928466">
    <property type="protein sequence ID" value="PIO33898.1"/>
    <property type="molecule type" value="Genomic_DNA"/>
</dbReference>
<protein>
    <submittedName>
        <fullName evidence="1">Uncharacterized protein</fullName>
    </submittedName>
</protein>
<reference evidence="2" key="1">
    <citation type="journal article" date="2017" name="Nat. Commun.">
        <title>The North American bullfrog draft genome provides insight into hormonal regulation of long noncoding RNA.</title>
        <authorList>
            <person name="Hammond S.A."/>
            <person name="Warren R.L."/>
            <person name="Vandervalk B.P."/>
            <person name="Kucuk E."/>
            <person name="Khan H."/>
            <person name="Gibb E.A."/>
            <person name="Pandoh P."/>
            <person name="Kirk H."/>
            <person name="Zhao Y."/>
            <person name="Jones M."/>
            <person name="Mungall A.J."/>
            <person name="Coope R."/>
            <person name="Pleasance S."/>
            <person name="Moore R.A."/>
            <person name="Holt R.A."/>
            <person name="Round J.M."/>
            <person name="Ohora S."/>
            <person name="Walle B.V."/>
            <person name="Veldhoen N."/>
            <person name="Helbing C.C."/>
            <person name="Birol I."/>
        </authorList>
    </citation>
    <scope>NUCLEOTIDE SEQUENCE [LARGE SCALE GENOMIC DNA]</scope>
</reference>
<dbReference type="Proteomes" id="UP000228934">
    <property type="component" value="Unassembled WGS sequence"/>
</dbReference>